<feature type="compositionally biased region" description="Basic residues" evidence="9">
    <location>
        <begin position="419"/>
        <end position="428"/>
    </location>
</feature>
<comment type="caution">
    <text evidence="12">The sequence shown here is derived from an EMBL/GenBank/DDBJ whole genome shotgun (WGS) entry which is preliminary data.</text>
</comment>
<comment type="similarity">
    <text evidence="2">Belongs to the CpsC/CapA family.</text>
</comment>
<evidence type="ECO:0000256" key="3">
    <source>
        <dbReference type="ARBA" id="ARBA00022475"/>
    </source>
</evidence>
<dbReference type="GO" id="GO:0005886">
    <property type="term" value="C:plasma membrane"/>
    <property type="evidence" value="ECO:0007669"/>
    <property type="project" value="UniProtKB-SubCell"/>
</dbReference>
<evidence type="ECO:0000256" key="7">
    <source>
        <dbReference type="ARBA" id="ARBA00022989"/>
    </source>
</evidence>
<evidence type="ECO:0000256" key="9">
    <source>
        <dbReference type="SAM" id="MobiDB-lite"/>
    </source>
</evidence>
<evidence type="ECO:0000313" key="12">
    <source>
        <dbReference type="EMBL" id="TQM43103.1"/>
    </source>
</evidence>
<name>A0A543GAL0_9PSEU</name>
<evidence type="ECO:0000313" key="13">
    <source>
        <dbReference type="Proteomes" id="UP000319818"/>
    </source>
</evidence>
<feature type="domain" description="Polysaccharide chain length determinant N-terminal" evidence="11">
    <location>
        <begin position="2"/>
        <end position="67"/>
    </location>
</feature>
<dbReference type="Gene3D" id="3.40.50.300">
    <property type="entry name" value="P-loop containing nucleotide triphosphate hydrolases"/>
    <property type="match status" value="1"/>
</dbReference>
<feature type="transmembrane region" description="Helical" evidence="10">
    <location>
        <begin position="173"/>
        <end position="195"/>
    </location>
</feature>
<evidence type="ECO:0000256" key="8">
    <source>
        <dbReference type="ARBA" id="ARBA00023136"/>
    </source>
</evidence>
<dbReference type="InterPro" id="IPR050445">
    <property type="entry name" value="Bact_polysacc_biosynth/exp"/>
</dbReference>
<evidence type="ECO:0000256" key="5">
    <source>
        <dbReference type="ARBA" id="ARBA00022741"/>
    </source>
</evidence>
<comment type="subcellular location">
    <subcellularLocation>
        <location evidence="1">Cell membrane</location>
        <topology evidence="1">Multi-pass membrane protein</topology>
    </subcellularLocation>
</comment>
<evidence type="ECO:0000256" key="6">
    <source>
        <dbReference type="ARBA" id="ARBA00022840"/>
    </source>
</evidence>
<keyword evidence="4 10" id="KW-0812">Transmembrane</keyword>
<dbReference type="Proteomes" id="UP000319818">
    <property type="component" value="Unassembled WGS sequence"/>
</dbReference>
<sequence>MSLSDIGRIVLRRWLIVLATILACTGLAAAYVWSIPTTYTATTRLYVSMATGTSVNDSYQGGLASQQRITSYSHVAGGVAVAERVIADLGLPTSPQELQSKISVTFPPASALLDVAVTDSSPDGARLLADNVAAHFRKLVGEIETTTVGAAPAAEATVIDPAQLPTAPNGPPVLRLLAIGLLAGIGLGGLAAFLLDRLDPRVRRPEQLTGALSMPVLASVPGNDADARWAFRRLRARLMSGNDAPELATLLFTSASRHSVPMVATGLAGALAGTGRDVVLVDADVSSTGATARLDMLSVPGLADWLRTPGSPVDDLLRMAPEGYVVLPLGAADERTPDLIDSARMPDLLSQLQARFDHVVLDTAPVRADTAAITLGPRCAATVVVAELETSSLPEVRAAVGSLREAGVPLLGAIVAARPPRRQRRQEHRGRSASVTRPSLVPSA</sequence>
<evidence type="ECO:0000256" key="1">
    <source>
        <dbReference type="ARBA" id="ARBA00004651"/>
    </source>
</evidence>
<reference evidence="12 13" key="1">
    <citation type="submission" date="2019-06" db="EMBL/GenBank/DDBJ databases">
        <title>Sequencing the genomes of 1000 actinobacteria strains.</title>
        <authorList>
            <person name="Klenk H.-P."/>
        </authorList>
    </citation>
    <scope>NUCLEOTIDE SEQUENCE [LARGE SCALE GENOMIC DNA]</scope>
    <source>
        <strain evidence="12 13">DSM 45511</strain>
    </source>
</reference>
<dbReference type="InterPro" id="IPR003856">
    <property type="entry name" value="LPS_length_determ_N"/>
</dbReference>
<dbReference type="EMBL" id="VFPH01000001">
    <property type="protein sequence ID" value="TQM43103.1"/>
    <property type="molecule type" value="Genomic_DNA"/>
</dbReference>
<dbReference type="CDD" id="cd05387">
    <property type="entry name" value="BY-kinase"/>
    <property type="match status" value="1"/>
</dbReference>
<keyword evidence="3" id="KW-1003">Cell membrane</keyword>
<dbReference type="SUPFAM" id="SSF52540">
    <property type="entry name" value="P-loop containing nucleoside triphosphate hydrolases"/>
    <property type="match status" value="1"/>
</dbReference>
<keyword evidence="7 10" id="KW-1133">Transmembrane helix</keyword>
<feature type="region of interest" description="Disordered" evidence="9">
    <location>
        <begin position="419"/>
        <end position="444"/>
    </location>
</feature>
<keyword evidence="8 10" id="KW-0472">Membrane</keyword>
<gene>
    <name evidence="12" type="ORF">FB388_0444</name>
</gene>
<accession>A0A543GAL0</accession>
<dbReference type="PANTHER" id="PTHR32309:SF31">
    <property type="entry name" value="CAPSULAR EXOPOLYSACCHARIDE FAMILY"/>
    <property type="match status" value="1"/>
</dbReference>
<keyword evidence="13" id="KW-1185">Reference proteome</keyword>
<keyword evidence="12" id="KW-0829">Tyrosine-protein kinase</keyword>
<dbReference type="PANTHER" id="PTHR32309">
    <property type="entry name" value="TYROSINE-PROTEIN KINASE"/>
    <property type="match status" value="1"/>
</dbReference>
<proteinExistence type="inferred from homology"/>
<dbReference type="OrthoDB" id="9812433at2"/>
<keyword evidence="5" id="KW-0547">Nucleotide-binding</keyword>
<dbReference type="InterPro" id="IPR027417">
    <property type="entry name" value="P-loop_NTPase"/>
</dbReference>
<keyword evidence="12" id="KW-0675">Receptor</keyword>
<evidence type="ECO:0000259" key="11">
    <source>
        <dbReference type="Pfam" id="PF02706"/>
    </source>
</evidence>
<keyword evidence="12" id="KW-0418">Kinase</keyword>
<dbReference type="AlphaFoldDB" id="A0A543GAL0"/>
<dbReference type="GO" id="GO:0004713">
    <property type="term" value="F:protein tyrosine kinase activity"/>
    <property type="evidence" value="ECO:0007669"/>
    <property type="project" value="UniProtKB-KW"/>
</dbReference>
<keyword evidence="12" id="KW-0808">Transferase</keyword>
<dbReference type="InterPro" id="IPR005702">
    <property type="entry name" value="Wzc-like_C"/>
</dbReference>
<evidence type="ECO:0000256" key="4">
    <source>
        <dbReference type="ARBA" id="ARBA00022692"/>
    </source>
</evidence>
<protein>
    <submittedName>
        <fullName evidence="12">Receptor protein-tyrosine kinase</fullName>
    </submittedName>
</protein>
<keyword evidence="6" id="KW-0067">ATP-binding</keyword>
<dbReference type="RefSeq" id="WP_142096127.1">
    <property type="nucleotide sequence ID" value="NZ_VFPH01000001.1"/>
</dbReference>
<organism evidence="12 13">
    <name type="scientific">Pseudonocardia cypriaca</name>
    <dbReference type="NCBI Taxonomy" id="882449"/>
    <lineage>
        <taxon>Bacteria</taxon>
        <taxon>Bacillati</taxon>
        <taxon>Actinomycetota</taxon>
        <taxon>Actinomycetes</taxon>
        <taxon>Pseudonocardiales</taxon>
        <taxon>Pseudonocardiaceae</taxon>
        <taxon>Pseudonocardia</taxon>
    </lineage>
</organism>
<dbReference type="Pfam" id="PF02706">
    <property type="entry name" value="Wzz"/>
    <property type="match status" value="1"/>
</dbReference>
<evidence type="ECO:0000256" key="2">
    <source>
        <dbReference type="ARBA" id="ARBA00006683"/>
    </source>
</evidence>
<evidence type="ECO:0000256" key="10">
    <source>
        <dbReference type="SAM" id="Phobius"/>
    </source>
</evidence>